<comment type="caution">
    <text evidence="3">The sequence shown here is derived from an EMBL/GenBank/DDBJ whole genome shotgun (WGS) entry which is preliminary data.</text>
</comment>
<feature type="region of interest" description="Disordered" evidence="1">
    <location>
        <begin position="1"/>
        <end position="22"/>
    </location>
</feature>
<dbReference type="Proteomes" id="UP001224775">
    <property type="component" value="Unassembled WGS sequence"/>
</dbReference>
<dbReference type="EMBL" id="JATAAI010000019">
    <property type="protein sequence ID" value="KAK1738875.1"/>
    <property type="molecule type" value="Genomic_DNA"/>
</dbReference>
<dbReference type="GO" id="GO:0005768">
    <property type="term" value="C:endosome"/>
    <property type="evidence" value="ECO:0007669"/>
    <property type="project" value="TreeGrafter"/>
</dbReference>
<feature type="region of interest" description="Disordered" evidence="1">
    <location>
        <begin position="168"/>
        <end position="196"/>
    </location>
</feature>
<feature type="region of interest" description="Disordered" evidence="1">
    <location>
        <begin position="113"/>
        <end position="155"/>
    </location>
</feature>
<dbReference type="InterPro" id="IPR027267">
    <property type="entry name" value="AH/BAR_dom_sf"/>
</dbReference>
<feature type="compositionally biased region" description="Acidic residues" evidence="1">
    <location>
        <begin position="146"/>
        <end position="155"/>
    </location>
</feature>
<dbReference type="InterPro" id="IPR036871">
    <property type="entry name" value="PX_dom_sf"/>
</dbReference>
<dbReference type="PANTHER" id="PTHR10555:SF170">
    <property type="entry name" value="FI18122P1"/>
    <property type="match status" value="1"/>
</dbReference>
<evidence type="ECO:0000256" key="1">
    <source>
        <dbReference type="SAM" id="MobiDB-lite"/>
    </source>
</evidence>
<dbReference type="Pfam" id="PF00787">
    <property type="entry name" value="PX"/>
    <property type="match status" value="1"/>
</dbReference>
<proteinExistence type="predicted"/>
<evidence type="ECO:0000313" key="4">
    <source>
        <dbReference type="Proteomes" id="UP001224775"/>
    </source>
</evidence>
<organism evidence="3 4">
    <name type="scientific">Skeletonema marinoi</name>
    <dbReference type="NCBI Taxonomy" id="267567"/>
    <lineage>
        <taxon>Eukaryota</taxon>
        <taxon>Sar</taxon>
        <taxon>Stramenopiles</taxon>
        <taxon>Ochrophyta</taxon>
        <taxon>Bacillariophyta</taxon>
        <taxon>Coscinodiscophyceae</taxon>
        <taxon>Thalassiosirophycidae</taxon>
        <taxon>Thalassiosirales</taxon>
        <taxon>Skeletonemataceae</taxon>
        <taxon>Skeletonema</taxon>
        <taxon>Skeletonema marinoi-dohrnii complex</taxon>
    </lineage>
</organism>
<feature type="compositionally biased region" description="Basic and acidic residues" evidence="1">
    <location>
        <begin position="134"/>
        <end position="145"/>
    </location>
</feature>
<dbReference type="Gene3D" id="1.20.1270.60">
    <property type="entry name" value="Arfaptin homology (AH) domain/BAR domain"/>
    <property type="match status" value="1"/>
</dbReference>
<keyword evidence="4" id="KW-1185">Reference proteome</keyword>
<reference evidence="3" key="1">
    <citation type="submission" date="2023-06" db="EMBL/GenBank/DDBJ databases">
        <title>Survivors Of The Sea: Transcriptome response of Skeletonema marinoi to long-term dormancy.</title>
        <authorList>
            <person name="Pinder M.I.M."/>
            <person name="Kourtchenko O."/>
            <person name="Robertson E.K."/>
            <person name="Larsson T."/>
            <person name="Maumus F."/>
            <person name="Osuna-Cruz C.M."/>
            <person name="Vancaester E."/>
            <person name="Stenow R."/>
            <person name="Vandepoele K."/>
            <person name="Ploug H."/>
            <person name="Bruchert V."/>
            <person name="Godhe A."/>
            <person name="Topel M."/>
        </authorList>
    </citation>
    <scope>NUCLEOTIDE SEQUENCE</scope>
    <source>
        <strain evidence="3">R05AC</strain>
    </source>
</reference>
<dbReference type="PANTHER" id="PTHR10555">
    <property type="entry name" value="SORTING NEXIN"/>
    <property type="match status" value="1"/>
</dbReference>
<dbReference type="GO" id="GO:0035091">
    <property type="term" value="F:phosphatidylinositol binding"/>
    <property type="evidence" value="ECO:0007669"/>
    <property type="project" value="InterPro"/>
</dbReference>
<gene>
    <name evidence="3" type="ORF">QTG54_010191</name>
</gene>
<accession>A0AAD8Y579</accession>
<feature type="compositionally biased region" description="Low complexity" evidence="1">
    <location>
        <begin position="182"/>
        <end position="196"/>
    </location>
</feature>
<sequence length="387" mass="43125">MMSTIDPNAELFDDGRGGGGGGTLHLSVTDPQQIGEGRNAHTFYRIDVRPNQYADTIASVRRRYSDFRWLFQRLHEERPGAIIPIIPHTKAFQIEKRLSEELIEERRVSLFEQAKKDHPETEGFISEDGTTSSAKEKAKVARGVDLEETPDAAQVDEVEQYLSALETHTYDPDTTTPDDNDSSSSSNNSNAKSKNPSLKTISNIFASLSAINKVKYDDNYAKVSKPIIDIQDNIKAARLALKRRKDHAITYNTFLQQIKNRQAALEKLNHKNATSPQATTENQIVSTQQLLDESNKSSKVALAALEKVTQRVFREMDRFKHSVDAQLRLLYVNHARVQVDYSRQLDVEWNKLLPNGNAGSGGAVNGRVGGSGADDGVLSKEAEMLMI</sequence>
<dbReference type="SUPFAM" id="SSF64268">
    <property type="entry name" value="PX domain"/>
    <property type="match status" value="1"/>
</dbReference>
<feature type="domain" description="PX" evidence="2">
    <location>
        <begin position="22"/>
        <end position="169"/>
    </location>
</feature>
<dbReference type="AlphaFoldDB" id="A0AAD8Y579"/>
<evidence type="ECO:0000313" key="3">
    <source>
        <dbReference type="EMBL" id="KAK1738875.1"/>
    </source>
</evidence>
<evidence type="ECO:0000259" key="2">
    <source>
        <dbReference type="PROSITE" id="PS50195"/>
    </source>
</evidence>
<dbReference type="PROSITE" id="PS50195">
    <property type="entry name" value="PX"/>
    <property type="match status" value="1"/>
</dbReference>
<name>A0AAD8Y579_9STRA</name>
<protein>
    <submittedName>
        <fullName evidence="3">Sorting nexin 1</fullName>
    </submittedName>
</protein>
<dbReference type="Gene3D" id="3.30.1520.10">
    <property type="entry name" value="Phox-like domain"/>
    <property type="match status" value="1"/>
</dbReference>
<dbReference type="InterPro" id="IPR001683">
    <property type="entry name" value="PX_dom"/>
</dbReference>